<protein>
    <recommendedName>
        <fullName evidence="3">Transposase</fullName>
    </recommendedName>
</protein>
<organism evidence="1 2">
    <name type="scientific">Bacteroides uniformis</name>
    <dbReference type="NCBI Taxonomy" id="820"/>
    <lineage>
        <taxon>Bacteria</taxon>
        <taxon>Pseudomonadati</taxon>
        <taxon>Bacteroidota</taxon>
        <taxon>Bacteroidia</taxon>
        <taxon>Bacteroidales</taxon>
        <taxon>Bacteroidaceae</taxon>
        <taxon>Bacteroides</taxon>
    </lineage>
</organism>
<dbReference type="AlphaFoldDB" id="A0A412X2W2"/>
<evidence type="ECO:0008006" key="3">
    <source>
        <dbReference type="Google" id="ProtNLM"/>
    </source>
</evidence>
<gene>
    <name evidence="1" type="ORF">DWW14_22380</name>
</gene>
<dbReference type="EMBL" id="QRZC01000047">
    <property type="protein sequence ID" value="RGV34710.1"/>
    <property type="molecule type" value="Genomic_DNA"/>
</dbReference>
<evidence type="ECO:0000313" key="2">
    <source>
        <dbReference type="Proteomes" id="UP000285343"/>
    </source>
</evidence>
<sequence>MLTAKCIMDVTHVYWHRCNGSRFKIPIKTIGKYKSEKKVWIMDVMTPDTLNTSMIFNNAPVHLQKYKLNYYNRTIKKQ</sequence>
<name>A0A412X2W2_BACUN</name>
<evidence type="ECO:0000313" key="1">
    <source>
        <dbReference type="EMBL" id="RGV34710.1"/>
    </source>
</evidence>
<accession>A0A412X2W2</accession>
<proteinExistence type="predicted"/>
<comment type="caution">
    <text evidence="1">The sequence shown here is derived from an EMBL/GenBank/DDBJ whole genome shotgun (WGS) entry which is preliminary data.</text>
</comment>
<reference evidence="1 2" key="1">
    <citation type="submission" date="2018-08" db="EMBL/GenBank/DDBJ databases">
        <title>A genome reference for cultivated species of the human gut microbiota.</title>
        <authorList>
            <person name="Zou Y."/>
            <person name="Xue W."/>
            <person name="Luo G."/>
        </authorList>
    </citation>
    <scope>NUCLEOTIDE SEQUENCE [LARGE SCALE GENOMIC DNA]</scope>
    <source>
        <strain evidence="1 2">AF14-42</strain>
    </source>
</reference>
<dbReference type="Proteomes" id="UP000285343">
    <property type="component" value="Unassembled WGS sequence"/>
</dbReference>